<evidence type="ECO:0000313" key="3">
    <source>
        <dbReference type="Proteomes" id="UP001499951"/>
    </source>
</evidence>
<name>A0ABN1EFB9_9PROT</name>
<reference evidence="2 3" key="1">
    <citation type="journal article" date="2019" name="Int. J. Syst. Evol. Microbiol.">
        <title>The Global Catalogue of Microorganisms (GCM) 10K type strain sequencing project: providing services to taxonomists for standard genome sequencing and annotation.</title>
        <authorList>
            <consortium name="The Broad Institute Genomics Platform"/>
            <consortium name="The Broad Institute Genome Sequencing Center for Infectious Disease"/>
            <person name="Wu L."/>
            <person name="Ma J."/>
        </authorList>
    </citation>
    <scope>NUCLEOTIDE SEQUENCE [LARGE SCALE GENOMIC DNA]</scope>
    <source>
        <strain evidence="2 3">JCM 15089</strain>
    </source>
</reference>
<sequence length="290" mass="32177">MRWGIPILLLGLVAYGLTRIGWSNIYASRPSSVLFYLVLALPFFVQPIGDLILYRYLLGVGRALPLWILLRKRYMNTVMLDYSGEVYLFFWIRKTLKIDGNFLMHAVKDSSVLSAAGGLVVLWVMFVILLVEHLITLPSIQIGRWPLLLIGSVPLLLGIALFVGNRKLTALSRKQIGVTFSIHLTRCIVALWLEYVLWWLSGALPSSGDCFKFVALRLLVTRLPLIPSKDLVFVGVAMAAAGSMAVSAPKVAAVLVLMTVIDKIEDLVVVGVPWLVQQVRFRRSAGEAAS</sequence>
<keyword evidence="1" id="KW-1133">Transmembrane helix</keyword>
<dbReference type="RefSeq" id="WP_166933491.1">
    <property type="nucleotide sequence ID" value="NZ_BAAADD010000003.1"/>
</dbReference>
<feature type="transmembrane region" description="Helical" evidence="1">
    <location>
        <begin position="6"/>
        <end position="22"/>
    </location>
</feature>
<keyword evidence="1" id="KW-0812">Transmembrane</keyword>
<evidence type="ECO:0000256" key="1">
    <source>
        <dbReference type="SAM" id="Phobius"/>
    </source>
</evidence>
<feature type="transmembrane region" description="Helical" evidence="1">
    <location>
        <begin position="176"/>
        <end position="193"/>
    </location>
</feature>
<protein>
    <recommendedName>
        <fullName evidence="4">Flippase-like domain-containing protein</fullName>
    </recommendedName>
</protein>
<keyword evidence="3" id="KW-1185">Reference proteome</keyword>
<organism evidence="2 3">
    <name type="scientific">Rhizomicrobium electricum</name>
    <dbReference type="NCBI Taxonomy" id="480070"/>
    <lineage>
        <taxon>Bacteria</taxon>
        <taxon>Pseudomonadati</taxon>
        <taxon>Pseudomonadota</taxon>
        <taxon>Alphaproteobacteria</taxon>
        <taxon>Micropepsales</taxon>
        <taxon>Micropepsaceae</taxon>
        <taxon>Rhizomicrobium</taxon>
    </lineage>
</organism>
<evidence type="ECO:0000313" key="2">
    <source>
        <dbReference type="EMBL" id="GAA0565530.1"/>
    </source>
</evidence>
<dbReference type="Proteomes" id="UP001499951">
    <property type="component" value="Unassembled WGS sequence"/>
</dbReference>
<comment type="caution">
    <text evidence="2">The sequence shown here is derived from an EMBL/GenBank/DDBJ whole genome shotgun (WGS) entry which is preliminary data.</text>
</comment>
<gene>
    <name evidence="2" type="ORF">GCM10008942_12340</name>
</gene>
<feature type="transmembrane region" description="Helical" evidence="1">
    <location>
        <begin position="143"/>
        <end position="164"/>
    </location>
</feature>
<dbReference type="EMBL" id="BAAADD010000003">
    <property type="protein sequence ID" value="GAA0565530.1"/>
    <property type="molecule type" value="Genomic_DNA"/>
</dbReference>
<feature type="transmembrane region" description="Helical" evidence="1">
    <location>
        <begin position="231"/>
        <end position="248"/>
    </location>
</feature>
<feature type="transmembrane region" description="Helical" evidence="1">
    <location>
        <begin position="112"/>
        <end position="131"/>
    </location>
</feature>
<feature type="transmembrane region" description="Helical" evidence="1">
    <location>
        <begin position="34"/>
        <end position="54"/>
    </location>
</feature>
<feature type="transmembrane region" description="Helical" evidence="1">
    <location>
        <begin position="74"/>
        <end position="92"/>
    </location>
</feature>
<keyword evidence="1" id="KW-0472">Membrane</keyword>
<accession>A0ABN1EFB9</accession>
<evidence type="ECO:0008006" key="4">
    <source>
        <dbReference type="Google" id="ProtNLM"/>
    </source>
</evidence>
<proteinExistence type="predicted"/>